<sequence length="61" mass="6539">MGNGMPTAAADRLFSVGIDQEVVCGWVHAAIRQEPGQTWSAWARAKGEGERGIFLDARPIG</sequence>
<name>A0A0F9PNN7_9ZZZZ</name>
<proteinExistence type="predicted"/>
<dbReference type="EMBL" id="LAZR01002303">
    <property type="protein sequence ID" value="KKN31779.1"/>
    <property type="molecule type" value="Genomic_DNA"/>
</dbReference>
<comment type="caution">
    <text evidence="1">The sequence shown here is derived from an EMBL/GenBank/DDBJ whole genome shotgun (WGS) entry which is preliminary data.</text>
</comment>
<gene>
    <name evidence="1" type="ORF">LCGC14_0820630</name>
</gene>
<dbReference type="AlphaFoldDB" id="A0A0F9PNN7"/>
<reference evidence="1" key="1">
    <citation type="journal article" date="2015" name="Nature">
        <title>Complex archaea that bridge the gap between prokaryotes and eukaryotes.</title>
        <authorList>
            <person name="Spang A."/>
            <person name="Saw J.H."/>
            <person name="Jorgensen S.L."/>
            <person name="Zaremba-Niedzwiedzka K."/>
            <person name="Martijn J."/>
            <person name="Lind A.E."/>
            <person name="van Eijk R."/>
            <person name="Schleper C."/>
            <person name="Guy L."/>
            <person name="Ettema T.J."/>
        </authorList>
    </citation>
    <scope>NUCLEOTIDE SEQUENCE</scope>
</reference>
<evidence type="ECO:0000313" key="1">
    <source>
        <dbReference type="EMBL" id="KKN31779.1"/>
    </source>
</evidence>
<organism evidence="1">
    <name type="scientific">marine sediment metagenome</name>
    <dbReference type="NCBI Taxonomy" id="412755"/>
    <lineage>
        <taxon>unclassified sequences</taxon>
        <taxon>metagenomes</taxon>
        <taxon>ecological metagenomes</taxon>
    </lineage>
</organism>
<protein>
    <submittedName>
        <fullName evidence="1">Uncharacterized protein</fullName>
    </submittedName>
</protein>
<accession>A0A0F9PNN7</accession>